<dbReference type="InterPro" id="IPR014044">
    <property type="entry name" value="CAP_dom"/>
</dbReference>
<dbReference type="OrthoDB" id="5877551at2759"/>
<evidence type="ECO:0000313" key="4">
    <source>
        <dbReference type="Proteomes" id="UP000580250"/>
    </source>
</evidence>
<dbReference type="PRINTS" id="PR00838">
    <property type="entry name" value="V5ALLERGEN"/>
</dbReference>
<evidence type="ECO:0000256" key="1">
    <source>
        <dbReference type="SAM" id="SignalP"/>
    </source>
</evidence>
<dbReference type="InterPro" id="IPR001283">
    <property type="entry name" value="CRISP-related"/>
</dbReference>
<accession>A0A6V7UEQ1</accession>
<name>A0A6V7UEQ1_MELEN</name>
<protein>
    <recommendedName>
        <fullName evidence="2">SCP domain-containing protein</fullName>
    </recommendedName>
</protein>
<dbReference type="SMART" id="SM00198">
    <property type="entry name" value="SCP"/>
    <property type="match status" value="1"/>
</dbReference>
<dbReference type="Pfam" id="PF00188">
    <property type="entry name" value="CAP"/>
    <property type="match status" value="1"/>
</dbReference>
<gene>
    <name evidence="3" type="ORF">MENT_LOCUS12013</name>
</gene>
<dbReference type="InterPro" id="IPR035940">
    <property type="entry name" value="CAP_sf"/>
</dbReference>
<reference evidence="3 4" key="1">
    <citation type="submission" date="2020-08" db="EMBL/GenBank/DDBJ databases">
        <authorList>
            <person name="Koutsovoulos G."/>
            <person name="Danchin GJ E."/>
        </authorList>
    </citation>
    <scope>NUCLEOTIDE SEQUENCE [LARGE SCALE GENOMIC DNA]</scope>
</reference>
<dbReference type="Proteomes" id="UP000580250">
    <property type="component" value="Unassembled WGS sequence"/>
</dbReference>
<feature type="signal peptide" evidence="1">
    <location>
        <begin position="1"/>
        <end position="21"/>
    </location>
</feature>
<dbReference type="SUPFAM" id="SSF55797">
    <property type="entry name" value="PR-1-like"/>
    <property type="match status" value="1"/>
</dbReference>
<keyword evidence="1" id="KW-0732">Signal</keyword>
<evidence type="ECO:0000313" key="3">
    <source>
        <dbReference type="EMBL" id="CAD2155817.1"/>
    </source>
</evidence>
<proteinExistence type="predicted"/>
<dbReference type="InterPro" id="IPR002413">
    <property type="entry name" value="V5_allergen-like"/>
</dbReference>
<dbReference type="Gene3D" id="3.40.33.10">
    <property type="entry name" value="CAP"/>
    <property type="match status" value="1"/>
</dbReference>
<evidence type="ECO:0000259" key="2">
    <source>
        <dbReference type="SMART" id="SM00198"/>
    </source>
</evidence>
<feature type="domain" description="SCP" evidence="2">
    <location>
        <begin position="32"/>
        <end position="198"/>
    </location>
</feature>
<dbReference type="AlphaFoldDB" id="A0A6V7UEQ1"/>
<dbReference type="EMBL" id="CAJEWN010000060">
    <property type="protein sequence ID" value="CAD2155817.1"/>
    <property type="molecule type" value="Genomic_DNA"/>
</dbReference>
<comment type="caution">
    <text evidence="3">The sequence shown here is derived from an EMBL/GenBank/DDBJ whole genome shotgun (WGS) entry which is preliminary data.</text>
</comment>
<organism evidence="3 4">
    <name type="scientific">Meloidogyne enterolobii</name>
    <name type="common">Root-knot nematode worm</name>
    <name type="synonym">Meloidogyne mayaguensis</name>
    <dbReference type="NCBI Taxonomy" id="390850"/>
    <lineage>
        <taxon>Eukaryota</taxon>
        <taxon>Metazoa</taxon>
        <taxon>Ecdysozoa</taxon>
        <taxon>Nematoda</taxon>
        <taxon>Chromadorea</taxon>
        <taxon>Rhabditida</taxon>
        <taxon>Tylenchina</taxon>
        <taxon>Tylenchomorpha</taxon>
        <taxon>Tylenchoidea</taxon>
        <taxon>Meloidogynidae</taxon>
        <taxon>Meloidogyninae</taxon>
        <taxon>Meloidogyne</taxon>
    </lineage>
</organism>
<dbReference type="CDD" id="cd05380">
    <property type="entry name" value="CAP_euk"/>
    <property type="match status" value="1"/>
</dbReference>
<feature type="chain" id="PRO_5027964837" description="SCP domain-containing protein" evidence="1">
    <location>
        <begin position="22"/>
        <end position="245"/>
    </location>
</feature>
<sequence>MILNLCLVFFTACLYIVSVESLGLHQAKMTDDLRYAILRAHNNYRSQLAKGLVTDGSNKTMPKGKNIYKFVYKISIEKIAQATADNCKMAHPGTVGYGENLWANSWAMDNLTEAVNGAPLSWWSEKDQCPILANNLQVTPDVFDKCGHMTPMAWSHTTQIGCGIQLCPAQDWCSGWNPPCYNTTLISCNYFNPTNDAGNILMYEKGNPCSKDSDCDYYANSKCDTSCGLCKAPLDATDPHKQPKN</sequence>
<dbReference type="PANTHER" id="PTHR10334">
    <property type="entry name" value="CYSTEINE-RICH SECRETORY PROTEIN-RELATED"/>
    <property type="match status" value="1"/>
</dbReference>